<dbReference type="OMA" id="LMCSAQD"/>
<dbReference type="PANTHER" id="PTHR31542">
    <property type="entry name" value="39A RIBOSOMAL PROTEIN L50, MITOCHONDRIAL"/>
    <property type="match status" value="1"/>
</dbReference>
<name>H3A320_LATCH</name>
<keyword evidence="4" id="KW-0496">Mitochondrion</keyword>
<evidence type="ECO:0000256" key="1">
    <source>
        <dbReference type="ARBA" id="ARBA00004173"/>
    </source>
</evidence>
<reference evidence="9" key="2">
    <citation type="submission" date="2025-08" db="UniProtKB">
        <authorList>
            <consortium name="Ensembl"/>
        </authorList>
    </citation>
    <scope>IDENTIFICATION</scope>
</reference>
<dbReference type="Proteomes" id="UP000008672">
    <property type="component" value="Unassembled WGS sequence"/>
</dbReference>
<dbReference type="STRING" id="7897.ENSLACP00000004041"/>
<evidence type="ECO:0000313" key="10">
    <source>
        <dbReference type="Proteomes" id="UP000008672"/>
    </source>
</evidence>
<keyword evidence="5" id="KW-0687">Ribonucleoprotein</keyword>
<dbReference type="Pfam" id="PF10501">
    <property type="entry name" value="Ribosomal_L50"/>
    <property type="match status" value="1"/>
</dbReference>
<organism evidence="9 10">
    <name type="scientific">Latimeria chalumnae</name>
    <name type="common">Coelacanth</name>
    <dbReference type="NCBI Taxonomy" id="7897"/>
    <lineage>
        <taxon>Eukaryota</taxon>
        <taxon>Metazoa</taxon>
        <taxon>Chordata</taxon>
        <taxon>Craniata</taxon>
        <taxon>Vertebrata</taxon>
        <taxon>Euteleostomi</taxon>
        <taxon>Coelacanthiformes</taxon>
        <taxon>Coelacanthidae</taxon>
        <taxon>Latimeria</taxon>
    </lineage>
</organism>
<dbReference type="Bgee" id="ENSLACG00000003598">
    <property type="expression patterns" value="Expressed in chordate pharynx and 6 other cell types or tissues"/>
</dbReference>
<proteinExistence type="inferred from homology"/>
<dbReference type="HOGENOM" id="CLU_137129_0_0_1"/>
<evidence type="ECO:0000313" key="9">
    <source>
        <dbReference type="Ensembl" id="ENSLACP00000004041.1"/>
    </source>
</evidence>
<dbReference type="InParanoid" id="H3A320"/>
<evidence type="ECO:0000256" key="4">
    <source>
        <dbReference type="ARBA" id="ARBA00023128"/>
    </source>
</evidence>
<dbReference type="PANTHER" id="PTHR31542:SF1">
    <property type="entry name" value="LARGE RIBOSOMAL SUBUNIT PROTEIN ML50"/>
    <property type="match status" value="1"/>
</dbReference>
<keyword evidence="3" id="KW-0689">Ribosomal protein</keyword>
<dbReference type="Ensembl" id="ENSLACT00000004077.1">
    <property type="protein sequence ID" value="ENSLACP00000004041.1"/>
    <property type="gene ID" value="ENSLACG00000003598.1"/>
</dbReference>
<dbReference type="InterPro" id="IPR018305">
    <property type="entry name" value="Ribosomal_m50"/>
</dbReference>
<dbReference type="FunCoup" id="H3A320">
    <property type="interactions" value="785"/>
</dbReference>
<dbReference type="AlphaFoldDB" id="H3A320"/>
<evidence type="ECO:0000256" key="8">
    <source>
        <dbReference type="SAM" id="MobiDB-lite"/>
    </source>
</evidence>
<evidence type="ECO:0000256" key="7">
    <source>
        <dbReference type="ARBA" id="ARBA00035398"/>
    </source>
</evidence>
<dbReference type="EMBL" id="AFYH01240972">
    <property type="status" value="NOT_ANNOTATED_CDS"/>
    <property type="molecule type" value="Genomic_DNA"/>
</dbReference>
<comment type="subcellular location">
    <subcellularLocation>
        <location evidence="1">Mitochondrion</location>
    </subcellularLocation>
</comment>
<feature type="region of interest" description="Disordered" evidence="8">
    <location>
        <begin position="48"/>
        <end position="69"/>
    </location>
</feature>
<evidence type="ECO:0000256" key="5">
    <source>
        <dbReference type="ARBA" id="ARBA00023274"/>
    </source>
</evidence>
<reference evidence="10" key="1">
    <citation type="submission" date="2011-08" db="EMBL/GenBank/DDBJ databases">
        <title>The draft genome of Latimeria chalumnae.</title>
        <authorList>
            <person name="Di Palma F."/>
            <person name="Alfoldi J."/>
            <person name="Johnson J."/>
            <person name="Berlin A."/>
            <person name="Gnerre S."/>
            <person name="Jaffe D."/>
            <person name="MacCallum I."/>
            <person name="Young S."/>
            <person name="Walker B.J."/>
            <person name="Lander E."/>
            <person name="Lindblad-Toh K."/>
        </authorList>
    </citation>
    <scope>NUCLEOTIDE SEQUENCE [LARGE SCALE GENOMIC DNA]</scope>
    <source>
        <strain evidence="10">Wild caught</strain>
    </source>
</reference>
<dbReference type="eggNOG" id="ENOG502S27V">
    <property type="taxonomic scope" value="Eukaryota"/>
</dbReference>
<sequence length="165" mass="18576">MAASMVTRTAALRLGLGARAAGARRYSAAEGSTGGFWSRFREPGNITTQERRTCPPMERPPPRSRKYTPPADLEMRLHAQLAEVFGASLPEDWQDISLSDGGQKFQLLSRLSRELQHTIPNSRLHLMRSASDVLEFYRTPVQDSSKFDDLATTELPPNLKIRWSY</sequence>
<protein>
    <recommendedName>
        <fullName evidence="6">Large ribosomal subunit protein mL50</fullName>
    </recommendedName>
    <alternativeName>
        <fullName evidence="7">39S ribosomal protein L50, mitochondrial</fullName>
    </alternativeName>
</protein>
<evidence type="ECO:0000256" key="3">
    <source>
        <dbReference type="ARBA" id="ARBA00022980"/>
    </source>
</evidence>
<dbReference type="GO" id="GO:0005762">
    <property type="term" value="C:mitochondrial large ribosomal subunit"/>
    <property type="evidence" value="ECO:0007669"/>
    <property type="project" value="TreeGrafter"/>
</dbReference>
<evidence type="ECO:0000256" key="6">
    <source>
        <dbReference type="ARBA" id="ARBA00035183"/>
    </source>
</evidence>
<accession>H3A320</accession>
<gene>
    <name evidence="9" type="primary">MRPL50</name>
</gene>
<comment type="similarity">
    <text evidence="2">Belongs to the mitochondrion-specific ribosomal protein mL50 family.</text>
</comment>
<reference evidence="9" key="3">
    <citation type="submission" date="2025-09" db="UniProtKB">
        <authorList>
            <consortium name="Ensembl"/>
        </authorList>
    </citation>
    <scope>IDENTIFICATION</scope>
</reference>
<dbReference type="GeneTree" id="ENSGT00390000004279"/>
<evidence type="ECO:0000256" key="2">
    <source>
        <dbReference type="ARBA" id="ARBA00008860"/>
    </source>
</evidence>
<keyword evidence="10" id="KW-1185">Reference proteome</keyword>